<keyword evidence="10 12" id="KW-0406">Ion transport</keyword>
<dbReference type="RefSeq" id="WP_057646076.1">
    <property type="nucleotide sequence ID" value="NZ_LLXU01000066.1"/>
</dbReference>
<keyword evidence="3 12" id="KW-0813">Transport</keyword>
<comment type="caution">
    <text evidence="15">The sequence shown here is derived from an EMBL/GenBank/DDBJ whole genome shotgun (WGS) entry which is preliminary data.</text>
</comment>
<evidence type="ECO:0000256" key="11">
    <source>
        <dbReference type="ARBA" id="ARBA00023136"/>
    </source>
</evidence>
<evidence type="ECO:0000259" key="14">
    <source>
        <dbReference type="Pfam" id="PF22776"/>
    </source>
</evidence>
<dbReference type="GO" id="GO:0005886">
    <property type="term" value="C:plasma membrane"/>
    <property type="evidence" value="ECO:0007669"/>
    <property type="project" value="UniProtKB-SubCell"/>
</dbReference>
<comment type="similarity">
    <text evidence="2 12">Belongs to the HAK/KUP transporter (TC 2.A.72) family.</text>
</comment>
<evidence type="ECO:0000256" key="5">
    <source>
        <dbReference type="ARBA" id="ARBA00022538"/>
    </source>
</evidence>
<feature type="transmembrane region" description="Helical" evidence="12">
    <location>
        <begin position="438"/>
        <end position="455"/>
    </location>
</feature>
<dbReference type="GO" id="GO:0015079">
    <property type="term" value="F:potassium ion transmembrane transporter activity"/>
    <property type="evidence" value="ECO:0007669"/>
    <property type="project" value="UniProtKB-UniRule"/>
</dbReference>
<feature type="transmembrane region" description="Helical" evidence="12">
    <location>
        <begin position="348"/>
        <end position="372"/>
    </location>
</feature>
<dbReference type="PANTHER" id="PTHR30540">
    <property type="entry name" value="OSMOTIC STRESS POTASSIUM TRANSPORTER"/>
    <property type="match status" value="1"/>
</dbReference>
<keyword evidence="4 12" id="KW-1003">Cell membrane</keyword>
<dbReference type="GO" id="GO:0015293">
    <property type="term" value="F:symporter activity"/>
    <property type="evidence" value="ECO:0007669"/>
    <property type="project" value="UniProtKB-UniRule"/>
</dbReference>
<evidence type="ECO:0000256" key="10">
    <source>
        <dbReference type="ARBA" id="ARBA00023065"/>
    </source>
</evidence>
<dbReference type="PANTHER" id="PTHR30540:SF79">
    <property type="entry name" value="LOW AFFINITY POTASSIUM TRANSPORT SYSTEM PROTEIN KUP"/>
    <property type="match status" value="1"/>
</dbReference>
<dbReference type="STRING" id="676599.ARC20_08040"/>
<feature type="transmembrane region" description="Helical" evidence="12">
    <location>
        <begin position="154"/>
        <end position="172"/>
    </location>
</feature>
<dbReference type="HAMAP" id="MF_01522">
    <property type="entry name" value="Kup"/>
    <property type="match status" value="1"/>
</dbReference>
<feature type="transmembrane region" description="Helical" evidence="12">
    <location>
        <begin position="378"/>
        <end position="399"/>
    </location>
</feature>
<evidence type="ECO:0000256" key="12">
    <source>
        <dbReference type="HAMAP-Rule" id="MF_01522"/>
    </source>
</evidence>
<feature type="domain" description="K+ potassium transporter C-terminal" evidence="14">
    <location>
        <begin position="489"/>
        <end position="638"/>
    </location>
</feature>
<feature type="transmembrane region" description="Helical" evidence="12">
    <location>
        <begin position="226"/>
        <end position="248"/>
    </location>
</feature>
<feature type="transmembrane region" description="Helical" evidence="12">
    <location>
        <begin position="184"/>
        <end position="204"/>
    </location>
</feature>
<dbReference type="InterPro" id="IPR053951">
    <property type="entry name" value="K_trans_N"/>
</dbReference>
<evidence type="ECO:0000256" key="4">
    <source>
        <dbReference type="ARBA" id="ARBA00022475"/>
    </source>
</evidence>
<dbReference type="InterPro" id="IPR003855">
    <property type="entry name" value="K+_transporter"/>
</dbReference>
<sequence>MSQTSTPHAASGSHGGHAPSPGMALVLGAIGVVFGDIGTSPLYTLKEAFSPHYGLEGNHDTVLGVLSLAFWALMIVVTLKYVTIIMRADNEGEGGVMALMALAQRTFRQGSRSAYFIGILGIFGASLFFGDGVITPAITVMGAVEGLEIAAPSLHPFIVPITVAVLCCVFLAQRFGTEKVGRVFGPIMTVWFLALAAIGIWNIFDAPEVLKAFNPWWGVRFFMEHGWHGVFILGAVVLAVTGGEALYADMGHFGARPIRQAWYFFVLPCLLLNYLGQGALVLDRPESLKNPFFEAVPGWALYPMIVLATMAAVIASQAVITGAYSVARQAMQLGYIPRMLVKHTSRDTIGQIYVPGINWLLAIMVIALVLVFRSSTNLAVAYGISVSMTMLIDTLLLALVARALWPTHRRWVLPLCVLFFVIELAFVVANAVKLLQGAWFPLALGIVVFTLMRTWRRGRALLREEIRKDGIRIDSFLPGLMLAPPARVPGTAVFLTADPMVVPHALMHNLKHNKVLHERNVFLNVETLPIPYAPKDKRLKIESIGDEFYRVYVRFGFMETPDVPLALMRACDYGGIYFDPMDTTFFASRETIVASANRGMPIWRDKLFALMHRNAAPATGFFRIPGNRLVELGAQVEI</sequence>
<reference evidence="15 16" key="1">
    <citation type="submission" date="2015-10" db="EMBL/GenBank/DDBJ databases">
        <title>Genome sequencing and analysis of members of genus Stenotrophomonas.</title>
        <authorList>
            <person name="Patil P.P."/>
            <person name="Midha S."/>
            <person name="Patil P.B."/>
        </authorList>
    </citation>
    <scope>NUCLEOTIDE SEQUENCE [LARGE SCALE GENOMIC DNA]</scope>
    <source>
        <strain evidence="15 16">JCM 16536</strain>
    </source>
</reference>
<proteinExistence type="inferred from homology"/>
<feature type="transmembrane region" description="Helical" evidence="12">
    <location>
        <begin position="260"/>
        <end position="280"/>
    </location>
</feature>
<comment type="function">
    <text evidence="12">Transport of potassium into the cell. Likely operates as a K(+):H(+) symporter.</text>
</comment>
<evidence type="ECO:0000256" key="9">
    <source>
        <dbReference type="ARBA" id="ARBA00022989"/>
    </source>
</evidence>
<dbReference type="EMBL" id="LLXU01000066">
    <property type="protein sequence ID" value="KRG44844.1"/>
    <property type="molecule type" value="Genomic_DNA"/>
</dbReference>
<evidence type="ECO:0000256" key="6">
    <source>
        <dbReference type="ARBA" id="ARBA00022692"/>
    </source>
</evidence>
<accession>A0A0R0AIG1</accession>
<feature type="domain" description="K+ potassium transporter integral membrane" evidence="13">
    <location>
        <begin position="26"/>
        <end position="477"/>
    </location>
</feature>
<name>A0A0R0AIG1_9GAMM</name>
<dbReference type="AlphaFoldDB" id="A0A0R0AIG1"/>
<evidence type="ECO:0000313" key="15">
    <source>
        <dbReference type="EMBL" id="KRG44844.1"/>
    </source>
</evidence>
<keyword evidence="6 12" id="KW-0812">Transmembrane</keyword>
<dbReference type="InterPro" id="IPR053952">
    <property type="entry name" value="K_trans_C"/>
</dbReference>
<dbReference type="InterPro" id="IPR023051">
    <property type="entry name" value="Kup"/>
</dbReference>
<keyword evidence="16" id="KW-1185">Reference proteome</keyword>
<evidence type="ECO:0000256" key="3">
    <source>
        <dbReference type="ARBA" id="ARBA00022448"/>
    </source>
</evidence>
<organism evidence="15 16">
    <name type="scientific">Stenotrophomonas panacihumi</name>
    <dbReference type="NCBI Taxonomy" id="676599"/>
    <lineage>
        <taxon>Bacteria</taxon>
        <taxon>Pseudomonadati</taxon>
        <taxon>Pseudomonadota</taxon>
        <taxon>Gammaproteobacteria</taxon>
        <taxon>Lysobacterales</taxon>
        <taxon>Lysobacteraceae</taxon>
        <taxon>Stenotrophomonas</taxon>
    </lineage>
</organism>
<evidence type="ECO:0000256" key="7">
    <source>
        <dbReference type="ARBA" id="ARBA00022847"/>
    </source>
</evidence>
<protein>
    <recommendedName>
        <fullName evidence="12">Probable potassium transport system protein Kup</fullName>
    </recommendedName>
</protein>
<comment type="catalytic activity">
    <reaction evidence="12">
        <text>K(+)(in) + H(+)(in) = K(+)(out) + H(+)(out)</text>
        <dbReference type="Rhea" id="RHEA:28490"/>
        <dbReference type="ChEBI" id="CHEBI:15378"/>
        <dbReference type="ChEBI" id="CHEBI:29103"/>
    </reaction>
</comment>
<dbReference type="Pfam" id="PF02705">
    <property type="entry name" value="K_trans"/>
    <property type="match status" value="1"/>
</dbReference>
<keyword evidence="7 12" id="KW-0769">Symport</keyword>
<comment type="subcellular location">
    <subcellularLocation>
        <location evidence="12">Cell membrane</location>
        <topology evidence="12">Multi-pass membrane protein</topology>
    </subcellularLocation>
    <subcellularLocation>
        <location evidence="1">Membrane</location>
        <topology evidence="1">Multi-pass membrane protein</topology>
    </subcellularLocation>
</comment>
<keyword evidence="8 12" id="KW-0630">Potassium</keyword>
<dbReference type="OrthoDB" id="9805577at2"/>
<evidence type="ECO:0000313" key="16">
    <source>
        <dbReference type="Proteomes" id="UP000051802"/>
    </source>
</evidence>
<dbReference type="Proteomes" id="UP000051802">
    <property type="component" value="Unassembled WGS sequence"/>
</dbReference>
<keyword evidence="5 12" id="KW-0633">Potassium transport</keyword>
<feature type="transmembrane region" description="Helical" evidence="12">
    <location>
        <begin position="114"/>
        <end position="134"/>
    </location>
</feature>
<feature type="transmembrane region" description="Helical" evidence="12">
    <location>
        <begin position="300"/>
        <end position="327"/>
    </location>
</feature>
<feature type="transmembrane region" description="Helical" evidence="12">
    <location>
        <begin position="63"/>
        <end position="82"/>
    </location>
</feature>
<evidence type="ECO:0000256" key="2">
    <source>
        <dbReference type="ARBA" id="ARBA00007019"/>
    </source>
</evidence>
<keyword evidence="11 12" id="KW-0472">Membrane</keyword>
<dbReference type="Pfam" id="PF22776">
    <property type="entry name" value="K_trans_C"/>
    <property type="match status" value="1"/>
</dbReference>
<evidence type="ECO:0000256" key="1">
    <source>
        <dbReference type="ARBA" id="ARBA00004141"/>
    </source>
</evidence>
<evidence type="ECO:0000259" key="13">
    <source>
        <dbReference type="Pfam" id="PF02705"/>
    </source>
</evidence>
<keyword evidence="9 12" id="KW-1133">Transmembrane helix</keyword>
<feature type="transmembrane region" description="Helical" evidence="12">
    <location>
        <begin position="411"/>
        <end position="432"/>
    </location>
</feature>
<evidence type="ECO:0000256" key="8">
    <source>
        <dbReference type="ARBA" id="ARBA00022958"/>
    </source>
</evidence>
<gene>
    <name evidence="12" type="primary">kup</name>
    <name evidence="15" type="ORF">ARC20_08040</name>
</gene>
<feature type="transmembrane region" description="Helical" evidence="12">
    <location>
        <begin position="21"/>
        <end position="43"/>
    </location>
</feature>